<accession>A0A1H6XGG3</accession>
<evidence type="ECO:0008006" key="4">
    <source>
        <dbReference type="Google" id="ProtNLM"/>
    </source>
</evidence>
<organism evidence="2 3">
    <name type="scientific">Micromonospora phaseoli</name>
    <dbReference type="NCBI Taxonomy" id="1144548"/>
    <lineage>
        <taxon>Bacteria</taxon>
        <taxon>Bacillati</taxon>
        <taxon>Actinomycetota</taxon>
        <taxon>Actinomycetes</taxon>
        <taxon>Micromonosporales</taxon>
        <taxon>Micromonosporaceae</taxon>
        <taxon>Micromonospora</taxon>
    </lineage>
</organism>
<evidence type="ECO:0000313" key="2">
    <source>
        <dbReference type="EMBL" id="SEJ28183.1"/>
    </source>
</evidence>
<dbReference type="Proteomes" id="UP000198707">
    <property type="component" value="Unassembled WGS sequence"/>
</dbReference>
<dbReference type="NCBIfam" id="NF042935">
    <property type="entry name" value="SCO6880_fam"/>
    <property type="match status" value="1"/>
</dbReference>
<keyword evidence="1" id="KW-0812">Transmembrane</keyword>
<keyword evidence="3" id="KW-1185">Reference proteome</keyword>
<keyword evidence="1" id="KW-1133">Transmembrane helix</keyword>
<dbReference type="RefSeq" id="WP_092379033.1">
    <property type="nucleotide sequence ID" value="NZ_BOPI01000001.1"/>
</dbReference>
<name>A0A1H6XGG3_9ACTN</name>
<sequence length="499" mass="53355">MSTTAESMKTPTYGNWRRPRKAGLGSLGLVGTVGLFGALVLVLISSMVSLNAALVVGLPFAVMLGPLAIRTADGRNVYDMAAVRIGWLRRKSKGQHLYASGPLSTRPGGRFRPPGLLSRVTMMEGRDPYDRPFGVLYHRNRNQYTIVLSCEPDGGSLVDPDQVDTWVALWGEWLSRLSHEPGLRGASVVIETAPDPGTRLATEVLARISPDAPPAARAVMEEVVLTYPDASSEMNTFLTLTYSAPGGARRDHDTMLADLALRLPGVLGGLVAAGGGSAEPLSAERIAEVVRVAYDPDVAAEVLDVRAQHGGTGLEWADAGPAATVETVTHYQHDSGVSRSWLLTLAPRGTVRSGVLRSLLDPALGIRRKRVALVYRPIDPATSAKIVESDRRSAQFMANSTRGLVRARAISEIEAAEQTAAEEASGAGLVEFSMLVTLTVDSVADVRDADVTMRNLLGATRIAMRPADRMQAAAFSCALPVGILPWEQTMVPHELKEAL</sequence>
<evidence type="ECO:0000256" key="1">
    <source>
        <dbReference type="SAM" id="Phobius"/>
    </source>
</evidence>
<protein>
    <recommendedName>
        <fullName evidence="4">Integral membrane protein</fullName>
    </recommendedName>
</protein>
<dbReference type="AlphaFoldDB" id="A0A1H6XGG3"/>
<dbReference type="InterPro" id="IPR049978">
    <property type="entry name" value="SCO6880-like"/>
</dbReference>
<reference evidence="3" key="1">
    <citation type="submission" date="2016-10" db="EMBL/GenBank/DDBJ databases">
        <authorList>
            <person name="Varghese N."/>
            <person name="Submissions S."/>
        </authorList>
    </citation>
    <scope>NUCLEOTIDE SEQUENCE [LARGE SCALE GENOMIC DNA]</scope>
    <source>
        <strain evidence="3">CGMCC 4.7038</strain>
    </source>
</reference>
<gene>
    <name evidence="2" type="ORF">SAMN05443287_103625</name>
</gene>
<evidence type="ECO:0000313" key="3">
    <source>
        <dbReference type="Proteomes" id="UP000198707"/>
    </source>
</evidence>
<proteinExistence type="predicted"/>
<dbReference type="OrthoDB" id="4505949at2"/>
<dbReference type="EMBL" id="FNYV01000003">
    <property type="protein sequence ID" value="SEJ28183.1"/>
    <property type="molecule type" value="Genomic_DNA"/>
</dbReference>
<feature type="transmembrane region" description="Helical" evidence="1">
    <location>
        <begin position="21"/>
        <end position="44"/>
    </location>
</feature>
<keyword evidence="1" id="KW-0472">Membrane</keyword>
<dbReference type="STRING" id="1144548.SAMN05443287_103625"/>